<dbReference type="GO" id="GO:0015112">
    <property type="term" value="F:nitrate transmembrane transporter activity"/>
    <property type="evidence" value="ECO:0007669"/>
    <property type="project" value="UniProtKB-UniRule"/>
</dbReference>
<keyword evidence="8" id="KW-1003">Cell membrane</keyword>
<dbReference type="Gene3D" id="1.20.1250.20">
    <property type="entry name" value="MFS general substrate transporter like domains"/>
    <property type="match status" value="2"/>
</dbReference>
<evidence type="ECO:0000256" key="7">
    <source>
        <dbReference type="ARBA" id="ARBA00023136"/>
    </source>
</evidence>
<dbReference type="GO" id="GO:0005886">
    <property type="term" value="C:plasma membrane"/>
    <property type="evidence" value="ECO:0007669"/>
    <property type="project" value="UniProtKB-SubCell"/>
</dbReference>
<feature type="transmembrane region" description="Helical" evidence="8">
    <location>
        <begin position="339"/>
        <end position="357"/>
    </location>
</feature>
<feature type="transmembrane region" description="Helical" evidence="8">
    <location>
        <begin position="301"/>
        <end position="318"/>
    </location>
</feature>
<accession>A0A9N8HSM8</accession>
<evidence type="ECO:0000313" key="11">
    <source>
        <dbReference type="Proteomes" id="UP001153069"/>
    </source>
</evidence>
<proteinExistence type="inferred from homology"/>
<keyword evidence="6 8" id="KW-0534">Nitrate assimilation</keyword>
<dbReference type="InterPro" id="IPR044772">
    <property type="entry name" value="NO3_transporter"/>
</dbReference>
<dbReference type="InterPro" id="IPR004737">
    <property type="entry name" value="NO3_transporter_NarK/NarU-like"/>
</dbReference>
<feature type="transmembrane region" description="Helical" evidence="8">
    <location>
        <begin position="423"/>
        <end position="445"/>
    </location>
</feature>
<feature type="transmembrane region" description="Helical" evidence="8">
    <location>
        <begin position="111"/>
        <end position="130"/>
    </location>
</feature>
<evidence type="ECO:0000256" key="8">
    <source>
        <dbReference type="RuleBase" id="RU366033"/>
    </source>
</evidence>
<dbReference type="GO" id="GO:0015113">
    <property type="term" value="F:nitrite transmembrane transporter activity"/>
    <property type="evidence" value="ECO:0007669"/>
    <property type="project" value="InterPro"/>
</dbReference>
<feature type="transmembrane region" description="Helical" evidence="8">
    <location>
        <begin position="81"/>
        <end position="99"/>
    </location>
</feature>
<dbReference type="PROSITE" id="PS50850">
    <property type="entry name" value="MFS"/>
    <property type="match status" value="1"/>
</dbReference>
<dbReference type="GO" id="GO:0042128">
    <property type="term" value="P:nitrate assimilation"/>
    <property type="evidence" value="ECO:0007669"/>
    <property type="project" value="UniProtKB-UniRule"/>
</dbReference>
<sequence length="491" mass="52594">MSSEIPAGEGYEWKKYSEYQVEVDPDQDDKAKEIKLCSFARPHMRAFHLSWGGFFIAFFIWFAIAPLLSEIKKTLGLTKQEIWTSSIVGVGGTIMMRFVNGPLCDKFGARIPYTIILCFASIPCALTGTVNSAATLAVLRLFIGFGGSTFVMCQYWASRMFAREVVGTANALCGGWGNLGGGVTQLVMGSMLFPLFKEIFKNSEDPAEKAWRTVCIIPAVVGFAFGVGIYYLGDDAPKGNYDELKKHGVMAEVSAGASFRAGALNVNTWLLFIQYACCFGVELTMNNAAALYFKDEFGQSTESAAAIASIFGWMNLFARGLGGWASDKANGKMGMRGRLIVHTVCLLLEGILVIVFANTGSLGLAIVVMVFFSLFVQAAEGTSYGIVPYVDPPSTGSIAGIVGAGGNTGAVCFGLGFRNLEYFDAFILMGSVIIISSVLSGAIYIKGHSALFCGKDEVVETSKGGAAGDGILAVPEPDSEKFVEVEEEIDC</sequence>
<feature type="transmembrane region" description="Helical" evidence="8">
    <location>
        <begin position="398"/>
        <end position="417"/>
    </location>
</feature>
<comment type="similarity">
    <text evidence="2 8">Belongs to the major facilitator superfamily. Nitrate/nitrite porter (TC 2.A.1.8) family.</text>
</comment>
<organism evidence="10 11">
    <name type="scientific">Seminavis robusta</name>
    <dbReference type="NCBI Taxonomy" id="568900"/>
    <lineage>
        <taxon>Eukaryota</taxon>
        <taxon>Sar</taxon>
        <taxon>Stramenopiles</taxon>
        <taxon>Ochrophyta</taxon>
        <taxon>Bacillariophyta</taxon>
        <taxon>Bacillariophyceae</taxon>
        <taxon>Bacillariophycidae</taxon>
        <taxon>Naviculales</taxon>
        <taxon>Naviculaceae</taxon>
        <taxon>Seminavis</taxon>
    </lineage>
</organism>
<feature type="domain" description="Major facilitator superfamily (MFS) profile" evidence="9">
    <location>
        <begin position="46"/>
        <end position="448"/>
    </location>
</feature>
<keyword evidence="5 8" id="KW-1133">Transmembrane helix</keyword>
<dbReference type="NCBIfam" id="TIGR00886">
    <property type="entry name" value="2A0108"/>
    <property type="match status" value="1"/>
</dbReference>
<evidence type="ECO:0000256" key="3">
    <source>
        <dbReference type="ARBA" id="ARBA00022448"/>
    </source>
</evidence>
<comment type="subcellular location">
    <subcellularLocation>
        <location evidence="8">Cell membrane</location>
        <topology evidence="8">Multi-pass membrane protein</topology>
    </subcellularLocation>
    <subcellularLocation>
        <location evidence="1">Membrane</location>
        <topology evidence="1">Multi-pass membrane protein</topology>
    </subcellularLocation>
</comment>
<name>A0A9N8HSM8_9STRA</name>
<keyword evidence="11" id="KW-1185">Reference proteome</keyword>
<gene>
    <name evidence="10" type="ORF">SEMRO_1464_G274890.1</name>
</gene>
<feature type="transmembrane region" description="Helical" evidence="8">
    <location>
        <begin position="214"/>
        <end position="233"/>
    </location>
</feature>
<keyword evidence="3 8" id="KW-0813">Transport</keyword>
<dbReference type="PANTHER" id="PTHR23515">
    <property type="entry name" value="HIGH-AFFINITY NITRATE TRANSPORTER 2.3"/>
    <property type="match status" value="1"/>
</dbReference>
<dbReference type="OrthoDB" id="434240at2759"/>
<evidence type="ECO:0000256" key="5">
    <source>
        <dbReference type="ARBA" id="ARBA00022989"/>
    </source>
</evidence>
<evidence type="ECO:0000313" key="10">
    <source>
        <dbReference type="EMBL" id="CAB9523857.1"/>
    </source>
</evidence>
<dbReference type="EMBL" id="CAICTM010001462">
    <property type="protein sequence ID" value="CAB9523857.1"/>
    <property type="molecule type" value="Genomic_DNA"/>
</dbReference>
<reference evidence="10" key="1">
    <citation type="submission" date="2020-06" db="EMBL/GenBank/DDBJ databases">
        <authorList>
            <consortium name="Plant Systems Biology data submission"/>
        </authorList>
    </citation>
    <scope>NUCLEOTIDE SEQUENCE</scope>
    <source>
        <strain evidence="10">D6</strain>
    </source>
</reference>
<comment type="caution">
    <text evidence="8">Lacks conserved residue(s) required for the propagation of feature annotation.</text>
</comment>
<dbReference type="Proteomes" id="UP001153069">
    <property type="component" value="Unassembled WGS sequence"/>
</dbReference>
<dbReference type="InterPro" id="IPR036259">
    <property type="entry name" value="MFS_trans_sf"/>
</dbReference>
<keyword evidence="4 8" id="KW-0812">Transmembrane</keyword>
<evidence type="ECO:0000256" key="1">
    <source>
        <dbReference type="ARBA" id="ARBA00004141"/>
    </source>
</evidence>
<dbReference type="SUPFAM" id="SSF103473">
    <property type="entry name" value="MFS general substrate transporter"/>
    <property type="match status" value="1"/>
</dbReference>
<evidence type="ECO:0000256" key="2">
    <source>
        <dbReference type="ARBA" id="ARBA00008432"/>
    </source>
</evidence>
<feature type="transmembrane region" description="Helical" evidence="8">
    <location>
        <begin position="49"/>
        <end position="69"/>
    </location>
</feature>
<keyword evidence="7 8" id="KW-0472">Membrane</keyword>
<dbReference type="InterPro" id="IPR020846">
    <property type="entry name" value="MFS_dom"/>
</dbReference>
<comment type="caution">
    <text evidence="10">The sequence shown here is derived from an EMBL/GenBank/DDBJ whole genome shotgun (WGS) entry which is preliminary data.</text>
</comment>
<evidence type="ECO:0000256" key="6">
    <source>
        <dbReference type="ARBA" id="ARBA00023063"/>
    </source>
</evidence>
<protein>
    <recommendedName>
        <fullName evidence="8">Nitrate/nitrite transporter</fullName>
    </recommendedName>
</protein>
<evidence type="ECO:0000256" key="4">
    <source>
        <dbReference type="ARBA" id="ARBA00022692"/>
    </source>
</evidence>
<evidence type="ECO:0000259" key="9">
    <source>
        <dbReference type="PROSITE" id="PS50850"/>
    </source>
</evidence>
<dbReference type="InterPro" id="IPR011701">
    <property type="entry name" value="MFS"/>
</dbReference>
<dbReference type="AlphaFoldDB" id="A0A9N8HSM8"/>
<feature type="transmembrane region" description="Helical" evidence="8">
    <location>
        <begin position="137"/>
        <end position="157"/>
    </location>
</feature>
<dbReference type="Pfam" id="PF07690">
    <property type="entry name" value="MFS_1"/>
    <property type="match status" value="1"/>
</dbReference>